<dbReference type="PROSITE" id="PS00086">
    <property type="entry name" value="CYTOCHROME_P450"/>
    <property type="match status" value="1"/>
</dbReference>
<dbReference type="GO" id="GO:0016705">
    <property type="term" value="F:oxidoreductase activity, acting on paired donors, with incorporation or reduction of molecular oxygen"/>
    <property type="evidence" value="ECO:0007669"/>
    <property type="project" value="InterPro"/>
</dbReference>
<evidence type="ECO:0000256" key="4">
    <source>
        <dbReference type="ARBA" id="ARBA00022723"/>
    </source>
</evidence>
<name>A0AAV2DDF8_9ROSI</name>
<dbReference type="InterPro" id="IPR002401">
    <property type="entry name" value="Cyt_P450_E_grp-I"/>
</dbReference>
<evidence type="ECO:0000256" key="1">
    <source>
        <dbReference type="ARBA" id="ARBA00004167"/>
    </source>
</evidence>
<evidence type="ECO:0008006" key="11">
    <source>
        <dbReference type="Google" id="ProtNLM"/>
    </source>
</evidence>
<dbReference type="GO" id="GO:0016132">
    <property type="term" value="P:brassinosteroid biosynthetic process"/>
    <property type="evidence" value="ECO:0007669"/>
    <property type="project" value="TreeGrafter"/>
</dbReference>
<keyword evidence="10" id="KW-1185">Reference proteome</keyword>
<comment type="similarity">
    <text evidence="2 8">Belongs to the cytochrome P450 family.</text>
</comment>
<dbReference type="Pfam" id="PF00067">
    <property type="entry name" value="p450"/>
    <property type="match status" value="1"/>
</dbReference>
<evidence type="ECO:0000313" key="10">
    <source>
        <dbReference type="Proteomes" id="UP001497516"/>
    </source>
</evidence>
<feature type="binding site" description="axial binding residue" evidence="7">
    <location>
        <position position="436"/>
    </location>
    <ligand>
        <name>heme</name>
        <dbReference type="ChEBI" id="CHEBI:30413"/>
    </ligand>
    <ligandPart>
        <name>Fe</name>
        <dbReference type="ChEBI" id="CHEBI:18248"/>
    </ligandPart>
</feature>
<sequence length="494" mass="56172">MEMINNITPIHLSLALAVLSVFLYCWFGTRTGKSVKGKLPPGSMGLPIIGETLQFFVPYTSNDVSPFIDERIKMYGPVFRSKLINRPIIVSTDAEVNQFVLRQEGVSFKPSYTKSFNDIVGDDSFFLLEGSAHRQVKNMVVEKFGHNGMRSLMYDFETHVGRHLVSWSAQPSVELKQAAFTMFFSFAFEKMFSLSDAKLVEEFQGCYDDFVFGLFSAPFYIPGTCYWKCLRGRKRAVNTIKRIMEERRSQVSSDSHKEGRTSDYLDFVLEEMRKDGTTVTEKVAVDLLFGLPFAASENASSTVVCAVQYLTNNPTALQELTREHEAIRKGREESDESCGISWKEYKSMTFTQMVINETIRLTNVVPVLFRKALKDVEVKGYWIPAGWTVVVVPTAVHMNPKVYDDPLSFNPWRWQGQQLNSVSQNFIAFGGGSRLCPGADFFRLQMAIILHHLVTNYRWDVIKGKEPVRYPALAFPDGFHVNILEKNEQLGSNK</sequence>
<accession>A0AAV2DDF8</accession>
<keyword evidence="3" id="KW-0812">Transmembrane</keyword>
<dbReference type="GO" id="GO:0020037">
    <property type="term" value="F:heme binding"/>
    <property type="evidence" value="ECO:0007669"/>
    <property type="project" value="InterPro"/>
</dbReference>
<dbReference type="AlphaFoldDB" id="A0AAV2DDF8"/>
<evidence type="ECO:0000256" key="3">
    <source>
        <dbReference type="ARBA" id="ARBA00022692"/>
    </source>
</evidence>
<keyword evidence="7 8" id="KW-0349">Heme</keyword>
<organism evidence="9 10">
    <name type="scientific">Linum trigynum</name>
    <dbReference type="NCBI Taxonomy" id="586398"/>
    <lineage>
        <taxon>Eukaryota</taxon>
        <taxon>Viridiplantae</taxon>
        <taxon>Streptophyta</taxon>
        <taxon>Embryophyta</taxon>
        <taxon>Tracheophyta</taxon>
        <taxon>Spermatophyta</taxon>
        <taxon>Magnoliopsida</taxon>
        <taxon>eudicotyledons</taxon>
        <taxon>Gunneridae</taxon>
        <taxon>Pentapetalae</taxon>
        <taxon>rosids</taxon>
        <taxon>fabids</taxon>
        <taxon>Malpighiales</taxon>
        <taxon>Linaceae</taxon>
        <taxon>Linum</taxon>
    </lineage>
</organism>
<reference evidence="9 10" key="1">
    <citation type="submission" date="2024-04" db="EMBL/GenBank/DDBJ databases">
        <authorList>
            <person name="Fracassetti M."/>
        </authorList>
    </citation>
    <scope>NUCLEOTIDE SEQUENCE [LARGE SCALE GENOMIC DNA]</scope>
</reference>
<keyword evidence="5" id="KW-1133">Transmembrane helix</keyword>
<keyword evidence="4 7" id="KW-0479">Metal-binding</keyword>
<gene>
    <name evidence="9" type="ORF">LTRI10_LOCUS13390</name>
</gene>
<dbReference type="SUPFAM" id="SSF48264">
    <property type="entry name" value="Cytochrome P450"/>
    <property type="match status" value="1"/>
</dbReference>
<dbReference type="Gene3D" id="1.10.630.10">
    <property type="entry name" value="Cytochrome P450"/>
    <property type="match status" value="1"/>
</dbReference>
<dbReference type="GO" id="GO:0010268">
    <property type="term" value="P:brassinosteroid homeostasis"/>
    <property type="evidence" value="ECO:0007669"/>
    <property type="project" value="TreeGrafter"/>
</dbReference>
<comment type="cofactor">
    <cofactor evidence="7">
        <name>heme</name>
        <dbReference type="ChEBI" id="CHEBI:30413"/>
    </cofactor>
</comment>
<keyword evidence="6 7" id="KW-0408">Iron</keyword>
<dbReference type="GO" id="GO:0016020">
    <property type="term" value="C:membrane"/>
    <property type="evidence" value="ECO:0007669"/>
    <property type="project" value="UniProtKB-SubCell"/>
</dbReference>
<protein>
    <recommendedName>
        <fullName evidence="11">Cytochrome P450</fullName>
    </recommendedName>
</protein>
<dbReference type="CDD" id="cd11043">
    <property type="entry name" value="CYP90-like"/>
    <property type="match status" value="1"/>
</dbReference>
<dbReference type="EMBL" id="OZ034815">
    <property type="protein sequence ID" value="CAL1371317.1"/>
    <property type="molecule type" value="Genomic_DNA"/>
</dbReference>
<evidence type="ECO:0000256" key="2">
    <source>
        <dbReference type="ARBA" id="ARBA00010617"/>
    </source>
</evidence>
<keyword evidence="5" id="KW-0472">Membrane</keyword>
<proteinExistence type="inferred from homology"/>
<dbReference type="InterPro" id="IPR036396">
    <property type="entry name" value="Cyt_P450_sf"/>
</dbReference>
<evidence type="ECO:0000256" key="6">
    <source>
        <dbReference type="ARBA" id="ARBA00023004"/>
    </source>
</evidence>
<dbReference type="Proteomes" id="UP001497516">
    <property type="component" value="Chromosome 2"/>
</dbReference>
<dbReference type="GO" id="GO:0004497">
    <property type="term" value="F:monooxygenase activity"/>
    <property type="evidence" value="ECO:0007669"/>
    <property type="project" value="UniProtKB-KW"/>
</dbReference>
<dbReference type="InterPro" id="IPR001128">
    <property type="entry name" value="Cyt_P450"/>
</dbReference>
<evidence type="ECO:0000313" key="9">
    <source>
        <dbReference type="EMBL" id="CAL1371317.1"/>
    </source>
</evidence>
<dbReference type="PRINTS" id="PR00463">
    <property type="entry name" value="EP450I"/>
</dbReference>
<dbReference type="PANTHER" id="PTHR24286:SF236">
    <property type="entry name" value="P450, PUTATIVE-RELATED"/>
    <property type="match status" value="1"/>
</dbReference>
<dbReference type="InterPro" id="IPR017972">
    <property type="entry name" value="Cyt_P450_CS"/>
</dbReference>
<keyword evidence="8" id="KW-0503">Monooxygenase</keyword>
<dbReference type="GO" id="GO:0016125">
    <property type="term" value="P:sterol metabolic process"/>
    <property type="evidence" value="ECO:0007669"/>
    <property type="project" value="TreeGrafter"/>
</dbReference>
<evidence type="ECO:0000256" key="7">
    <source>
        <dbReference type="PIRSR" id="PIRSR602401-1"/>
    </source>
</evidence>
<comment type="subcellular location">
    <subcellularLocation>
        <location evidence="1">Membrane</location>
        <topology evidence="1">Single-pass membrane protein</topology>
    </subcellularLocation>
</comment>
<keyword evidence="8" id="KW-0560">Oxidoreductase</keyword>
<dbReference type="GO" id="GO:0005506">
    <property type="term" value="F:iron ion binding"/>
    <property type="evidence" value="ECO:0007669"/>
    <property type="project" value="InterPro"/>
</dbReference>
<evidence type="ECO:0000256" key="5">
    <source>
        <dbReference type="ARBA" id="ARBA00022989"/>
    </source>
</evidence>
<dbReference type="PANTHER" id="PTHR24286">
    <property type="entry name" value="CYTOCHROME P450 26"/>
    <property type="match status" value="1"/>
</dbReference>
<evidence type="ECO:0000256" key="8">
    <source>
        <dbReference type="RuleBase" id="RU000461"/>
    </source>
</evidence>